<protein>
    <recommendedName>
        <fullName evidence="3">Transposase DDE domain-containing protein</fullName>
    </recommendedName>
</protein>
<proteinExistence type="predicted"/>
<dbReference type="OrthoDB" id="3943503at2"/>
<sequence length="495" mass="53907">MSRLRALPAPRRLSTAEQIEAVFAHPALYELAQVIPRPPVGRPPANPAYVVLAYGVLARLFRSGIRVQAELAHPTTWRLVHDTVARAAARLPESLVPRLPGDRPATFEAFRNARDRYLTAPDLAAELRQRFITGAVRQAHDLGLLDPNGPGSLSHPDRSRTIYGDGTVVRPLYRPPAARRKTDPRTGETRVVYLDAAGDPIDAPTRRFDPDVAEYHGHTGSVTGQNFVALYVRGDAPQQRVVLAVDRVPRPGQEADTAVELIKQVHAVAGGGIQAVAYDGAFQGPQIEEIMTRTGLIVINKVAAAPQSSEQKQRSGGAKVPRWFPLGVWEHDTDAGACGHTLAAVNGAVSEIGLDEAGEPVVLVRLDRLQVKRSRRATGLYHFNVAYRVPCPAGAFTAWITPHGEAGDADHRRAGHVRVVAEGEPEFTKLYGLRNDAESWNSMFKRSLLVDRAMSLGGARQLVDVLCFALLHNATTAHQATLSRKNRPGLTRTAY</sequence>
<dbReference type="Proteomes" id="UP000198386">
    <property type="component" value="Unassembled WGS sequence"/>
</dbReference>
<gene>
    <name evidence="1" type="ORF">SAMN04488107_0052</name>
</gene>
<name>A0A238ZFT9_9ACTN</name>
<accession>A0A238ZFT9</accession>
<dbReference type="AlphaFoldDB" id="A0A238ZFT9"/>
<keyword evidence="2" id="KW-1185">Reference proteome</keyword>
<reference evidence="2" key="1">
    <citation type="submission" date="2017-06" db="EMBL/GenBank/DDBJ databases">
        <authorList>
            <person name="Varghese N."/>
            <person name="Submissions S."/>
        </authorList>
    </citation>
    <scope>NUCLEOTIDE SEQUENCE [LARGE SCALE GENOMIC DNA]</scope>
    <source>
        <strain evidence="2">DSM 45423</strain>
    </source>
</reference>
<dbReference type="RefSeq" id="WP_089401935.1">
    <property type="nucleotide sequence ID" value="NZ_FZOH01000001.1"/>
</dbReference>
<evidence type="ECO:0000313" key="1">
    <source>
        <dbReference type="EMBL" id="SNR82207.1"/>
    </source>
</evidence>
<organism evidence="1 2">
    <name type="scientific">Geodermatophilus saharensis</name>
    <dbReference type="NCBI Taxonomy" id="1137994"/>
    <lineage>
        <taxon>Bacteria</taxon>
        <taxon>Bacillati</taxon>
        <taxon>Actinomycetota</taxon>
        <taxon>Actinomycetes</taxon>
        <taxon>Geodermatophilales</taxon>
        <taxon>Geodermatophilaceae</taxon>
        <taxon>Geodermatophilus</taxon>
    </lineage>
</organism>
<evidence type="ECO:0000313" key="2">
    <source>
        <dbReference type="Proteomes" id="UP000198386"/>
    </source>
</evidence>
<evidence type="ECO:0008006" key="3">
    <source>
        <dbReference type="Google" id="ProtNLM"/>
    </source>
</evidence>
<dbReference type="EMBL" id="FZOH01000001">
    <property type="protein sequence ID" value="SNR82207.1"/>
    <property type="molecule type" value="Genomic_DNA"/>
</dbReference>